<evidence type="ECO:0000313" key="3">
    <source>
        <dbReference type="Proteomes" id="UP001202943"/>
    </source>
</evidence>
<organism evidence="2 3">
    <name type="scientific">Pseudomonas putida</name>
    <name type="common">Arthrobacter siderocapsulatus</name>
    <dbReference type="NCBI Taxonomy" id="303"/>
    <lineage>
        <taxon>Bacteria</taxon>
        <taxon>Pseudomonadati</taxon>
        <taxon>Pseudomonadota</taxon>
        <taxon>Gammaproteobacteria</taxon>
        <taxon>Pseudomonadales</taxon>
        <taxon>Pseudomonadaceae</taxon>
        <taxon>Pseudomonas</taxon>
    </lineage>
</organism>
<reference evidence="2" key="2">
    <citation type="submission" date="2023-08" db="EMBL/GenBank/DDBJ databases">
        <title>Isolation, Identification, Denitrification Characteristics of A Highly Efficient Aerobic Denitrifying Bacterial Strain DS2.</title>
        <authorList>
            <person name="Wang H."/>
        </authorList>
    </citation>
    <scope>NUCLEOTIDE SEQUENCE</scope>
    <source>
        <strain evidence="2">DS2</strain>
    </source>
</reference>
<evidence type="ECO:0000259" key="1">
    <source>
        <dbReference type="Pfam" id="PF12728"/>
    </source>
</evidence>
<reference evidence="2" key="1">
    <citation type="submission" date="2022-05" db="EMBL/GenBank/DDBJ databases">
        <authorList>
            <person name="Yi M."/>
        </authorList>
    </citation>
    <scope>NUCLEOTIDE SEQUENCE</scope>
    <source>
        <strain evidence="2">DS2</strain>
    </source>
</reference>
<name>A0AAW5HNX0_PSEPU</name>
<dbReference type="InterPro" id="IPR010093">
    <property type="entry name" value="SinI_DNA-bd"/>
</dbReference>
<comment type="caution">
    <text evidence="2">The sequence shown here is derived from an EMBL/GenBank/DDBJ whole genome shotgun (WGS) entry which is preliminary data.</text>
</comment>
<evidence type="ECO:0000313" key="2">
    <source>
        <dbReference type="EMBL" id="MCO1622793.1"/>
    </source>
</evidence>
<dbReference type="EMBL" id="JAMHFX010000207">
    <property type="protein sequence ID" value="MCO1622793.1"/>
    <property type="molecule type" value="Genomic_DNA"/>
</dbReference>
<dbReference type="Pfam" id="PF12728">
    <property type="entry name" value="HTH_17"/>
    <property type="match status" value="1"/>
</dbReference>
<dbReference type="Proteomes" id="UP001202943">
    <property type="component" value="Unassembled WGS sequence"/>
</dbReference>
<dbReference type="GO" id="GO:0003677">
    <property type="term" value="F:DNA binding"/>
    <property type="evidence" value="ECO:0007669"/>
    <property type="project" value="InterPro"/>
</dbReference>
<protein>
    <submittedName>
        <fullName evidence="2">Helix-turn-helix domain-containing protein</fullName>
    </submittedName>
</protein>
<dbReference type="InterPro" id="IPR041657">
    <property type="entry name" value="HTH_17"/>
</dbReference>
<feature type="domain" description="Helix-turn-helix" evidence="1">
    <location>
        <begin position="14"/>
        <end position="59"/>
    </location>
</feature>
<sequence length="66" mass="7307">MEHAKQLAPLSVGIEDAARSLGIARSMMYEMVGKGEIQSFKIGRRRLILASELKSFIERAAKDGSR</sequence>
<accession>A0AAW5HNX0</accession>
<dbReference type="RefSeq" id="WP_060546623.1">
    <property type="nucleotide sequence ID" value="NZ_JAMHFX010000207.1"/>
</dbReference>
<proteinExistence type="predicted"/>
<dbReference type="NCBIfam" id="TIGR01764">
    <property type="entry name" value="excise"/>
    <property type="match status" value="1"/>
</dbReference>
<dbReference type="AlphaFoldDB" id="A0AAW5HNX0"/>
<gene>
    <name evidence="2" type="ORF">M8C81_19510</name>
</gene>